<evidence type="ECO:0000313" key="2">
    <source>
        <dbReference type="EMBL" id="AEQ53630.1"/>
    </source>
</evidence>
<gene>
    <name evidence="2" type="ordered locus">KKY_3648</name>
</gene>
<organism evidence="2 3">
    <name type="scientific">Pelagibacterium halotolerans (strain DSM 22347 / JCM 15775 / CGMCC 1.7692 / B2)</name>
    <dbReference type="NCBI Taxonomy" id="1082931"/>
    <lineage>
        <taxon>Bacteria</taxon>
        <taxon>Pseudomonadati</taxon>
        <taxon>Pseudomonadota</taxon>
        <taxon>Alphaproteobacteria</taxon>
        <taxon>Hyphomicrobiales</taxon>
        <taxon>Devosiaceae</taxon>
        <taxon>Pelagibacterium</taxon>
    </lineage>
</organism>
<feature type="transmembrane region" description="Helical" evidence="1">
    <location>
        <begin position="69"/>
        <end position="91"/>
    </location>
</feature>
<keyword evidence="1" id="KW-1133">Transmembrane helix</keyword>
<dbReference type="Pfam" id="PF04657">
    <property type="entry name" value="DMT_YdcZ"/>
    <property type="match status" value="1"/>
</dbReference>
<feature type="transmembrane region" description="Helical" evidence="1">
    <location>
        <begin position="34"/>
        <end position="57"/>
    </location>
</feature>
<dbReference type="GO" id="GO:0005886">
    <property type="term" value="C:plasma membrane"/>
    <property type="evidence" value="ECO:0007669"/>
    <property type="project" value="TreeGrafter"/>
</dbReference>
<protein>
    <submittedName>
        <fullName evidence="2">Integral membrane protein</fullName>
    </submittedName>
</protein>
<dbReference type="AlphaFoldDB" id="G4RAZ4"/>
<name>G4RAZ4_PELHB</name>
<reference evidence="2 3" key="1">
    <citation type="journal article" date="2012" name="J. Bacteriol.">
        <title>Complete genome sequence of Pelagibacterium halotolerans B2T.</title>
        <authorList>
            <person name="Huo Y.Y."/>
            <person name="Cheng H."/>
            <person name="Han X.F."/>
            <person name="Jiang X.W."/>
            <person name="Sun C."/>
            <person name="Zhang X.Q."/>
            <person name="Zhu X.F."/>
            <person name="Liu Y.F."/>
            <person name="Li P.F."/>
            <person name="Ni P.X."/>
            <person name="Wu M."/>
        </authorList>
    </citation>
    <scope>NUCLEOTIDE SEQUENCE [LARGE SCALE GENOMIC DNA]</scope>
    <source>
        <strain evidence="3">DSM 22347 / JCM 15775 / CGMCC 1.7692 / B2</strain>
    </source>
</reference>
<dbReference type="HOGENOM" id="CLU_068878_1_1_5"/>
<keyword evidence="1" id="KW-0472">Membrane</keyword>
<dbReference type="InterPro" id="IPR006750">
    <property type="entry name" value="YdcZ"/>
</dbReference>
<proteinExistence type="predicted"/>
<feature type="transmembrane region" description="Helical" evidence="1">
    <location>
        <begin position="129"/>
        <end position="146"/>
    </location>
</feature>
<evidence type="ECO:0000256" key="1">
    <source>
        <dbReference type="SAM" id="Phobius"/>
    </source>
</evidence>
<dbReference type="PANTHER" id="PTHR34821">
    <property type="entry name" value="INNER MEMBRANE PROTEIN YDCZ"/>
    <property type="match status" value="1"/>
</dbReference>
<dbReference type="KEGG" id="phl:KKY_3648"/>
<keyword evidence="3" id="KW-1185">Reference proteome</keyword>
<sequence>MVAWAYMIAAVGVGGLVSVQPALNAMLARAIGNPFGAAAISILVALISALVLLVFTGRGTISAATLSNVPWWVYLAGVIGAVFVASGPVIAPVTGALLFFVCIVAGQLLGAVIADHFGAFDLEVRTVSPLRLAGLLLVLAGALAVYRG</sequence>
<dbReference type="eggNOG" id="COG3238">
    <property type="taxonomic scope" value="Bacteria"/>
</dbReference>
<accession>G4RAZ4</accession>
<dbReference type="RefSeq" id="WP_014132774.1">
    <property type="nucleotide sequence ID" value="NC_016078.1"/>
</dbReference>
<dbReference type="STRING" id="1082931.KKY_3648"/>
<dbReference type="PANTHER" id="PTHR34821:SF2">
    <property type="entry name" value="INNER MEMBRANE PROTEIN YDCZ"/>
    <property type="match status" value="1"/>
</dbReference>
<keyword evidence="1" id="KW-0812">Transmembrane</keyword>
<dbReference type="EMBL" id="CP003075">
    <property type="protein sequence ID" value="AEQ53630.1"/>
    <property type="molecule type" value="Genomic_DNA"/>
</dbReference>
<evidence type="ECO:0000313" key="3">
    <source>
        <dbReference type="Proteomes" id="UP000008850"/>
    </source>
</evidence>
<feature type="transmembrane region" description="Helical" evidence="1">
    <location>
        <begin position="97"/>
        <end position="117"/>
    </location>
</feature>
<dbReference type="Proteomes" id="UP000008850">
    <property type="component" value="Chromosome"/>
</dbReference>